<accession>A0ABR0E2X2</accession>
<reference evidence="2 3" key="1">
    <citation type="journal article" date="2023" name="G3 (Bethesda)">
        <title>A chromosome-level genome assembly of Zasmidium syzygii isolated from banana leaves.</title>
        <authorList>
            <person name="van Westerhoven A.C."/>
            <person name="Mehrabi R."/>
            <person name="Talebi R."/>
            <person name="Steentjes M.B.F."/>
            <person name="Corcolon B."/>
            <person name="Chong P.A."/>
            <person name="Kema G.H.J."/>
            <person name="Seidl M.F."/>
        </authorList>
    </citation>
    <scope>NUCLEOTIDE SEQUENCE [LARGE SCALE GENOMIC DNA]</scope>
    <source>
        <strain evidence="2 3">P124</strain>
    </source>
</reference>
<dbReference type="InterPro" id="IPR038883">
    <property type="entry name" value="AN11006-like"/>
</dbReference>
<feature type="region of interest" description="Disordered" evidence="1">
    <location>
        <begin position="1"/>
        <end position="22"/>
    </location>
</feature>
<comment type="caution">
    <text evidence="2">The sequence shown here is derived from an EMBL/GenBank/DDBJ whole genome shotgun (WGS) entry which is preliminary data.</text>
</comment>
<organism evidence="2 3">
    <name type="scientific">Zasmidium cellare</name>
    <name type="common">Wine cellar mold</name>
    <name type="synonym">Racodium cellare</name>
    <dbReference type="NCBI Taxonomy" id="395010"/>
    <lineage>
        <taxon>Eukaryota</taxon>
        <taxon>Fungi</taxon>
        <taxon>Dikarya</taxon>
        <taxon>Ascomycota</taxon>
        <taxon>Pezizomycotina</taxon>
        <taxon>Dothideomycetes</taxon>
        <taxon>Dothideomycetidae</taxon>
        <taxon>Mycosphaerellales</taxon>
        <taxon>Mycosphaerellaceae</taxon>
        <taxon>Zasmidium</taxon>
    </lineage>
</organism>
<dbReference type="PANTHER" id="PTHR42085">
    <property type="entry name" value="F-BOX DOMAIN-CONTAINING PROTEIN"/>
    <property type="match status" value="1"/>
</dbReference>
<evidence type="ECO:0000313" key="3">
    <source>
        <dbReference type="Proteomes" id="UP001305779"/>
    </source>
</evidence>
<name>A0ABR0E2X2_ZASCE</name>
<dbReference type="Proteomes" id="UP001305779">
    <property type="component" value="Unassembled WGS sequence"/>
</dbReference>
<proteinExistence type="predicted"/>
<gene>
    <name evidence="2" type="ORF">PRZ48_013040</name>
</gene>
<evidence type="ECO:0000256" key="1">
    <source>
        <dbReference type="SAM" id="MobiDB-lite"/>
    </source>
</evidence>
<keyword evidence="3" id="KW-1185">Reference proteome</keyword>
<sequence length="365" mass="42255">MASKESKPTLRPKAAKAAKAPKGPKFRVMVCGKHARPRKLPYIPEPGFDGQKRYTRYLQPGQKRGGCLCDYYDYPQLLHERMHVRPNVKKPKKPFPLLKLPAELRNKVYEFAVTADEAIEFCPEPYFYTGLGTKHRREGDWHDDFDRAKAHHKQAMKQAARSAALIRVNKQLRSEVTPIFYGENEFRFSNITGWIGLDFFLYKLGLNKCKMLRKISVCHPDCVRMPKSLTEGADFDDGSPFLPLGQSNDRAFNYETRWFDLKITTDPALVLQKAGKLKQLRLVSPANTHNTFDYNPFDLKRFKDLEVSVVSLRYDKFQIMGSQAAGYPWMYKNPEAAKTMAEHHLEKTGEQWKYADIVIDEYGRY</sequence>
<evidence type="ECO:0000313" key="2">
    <source>
        <dbReference type="EMBL" id="KAK4495772.1"/>
    </source>
</evidence>
<protein>
    <submittedName>
        <fullName evidence="2">Uncharacterized protein</fullName>
    </submittedName>
</protein>
<dbReference type="EMBL" id="JAXOVC010000011">
    <property type="protein sequence ID" value="KAK4495772.1"/>
    <property type="molecule type" value="Genomic_DNA"/>
</dbReference>
<dbReference type="PANTHER" id="PTHR42085:SF2">
    <property type="entry name" value="F-BOX DOMAIN-CONTAINING PROTEIN"/>
    <property type="match status" value="1"/>
</dbReference>